<sequence length="121" mass="12600">MFGIILERFIHVIQDASSKSMDNGPATSTEALLAAIATKQNVIAENLQELAKSAPSASSSNSTSSSQNSSSSHGKDGSSRTCNEGDGRQKLVLPEDAKAILPAIKPCLSDESLVGWLVRAG</sequence>
<name>A0ABD1CT42_CULPP</name>
<protein>
    <submittedName>
        <fullName evidence="2">Uncharacterized protein</fullName>
    </submittedName>
</protein>
<evidence type="ECO:0000256" key="1">
    <source>
        <dbReference type="SAM" id="MobiDB-lite"/>
    </source>
</evidence>
<reference evidence="2 3" key="1">
    <citation type="submission" date="2024-05" db="EMBL/GenBank/DDBJ databases">
        <title>Culex pipiens pipiens assembly and annotation.</title>
        <authorList>
            <person name="Alout H."/>
            <person name="Durand T."/>
        </authorList>
    </citation>
    <scope>NUCLEOTIDE SEQUENCE [LARGE SCALE GENOMIC DNA]</scope>
    <source>
        <strain evidence="2">HA-2024</strain>
        <tissue evidence="2">Whole body</tissue>
    </source>
</reference>
<dbReference type="EMBL" id="JBEHCU010009593">
    <property type="protein sequence ID" value="KAL1379609.1"/>
    <property type="molecule type" value="Genomic_DNA"/>
</dbReference>
<comment type="caution">
    <text evidence="2">The sequence shown here is derived from an EMBL/GenBank/DDBJ whole genome shotgun (WGS) entry which is preliminary data.</text>
</comment>
<dbReference type="Proteomes" id="UP001562425">
    <property type="component" value="Unassembled WGS sequence"/>
</dbReference>
<feature type="region of interest" description="Disordered" evidence="1">
    <location>
        <begin position="50"/>
        <end position="89"/>
    </location>
</feature>
<accession>A0ABD1CT42</accession>
<dbReference type="AlphaFoldDB" id="A0ABD1CT42"/>
<evidence type="ECO:0000313" key="2">
    <source>
        <dbReference type="EMBL" id="KAL1379609.1"/>
    </source>
</evidence>
<gene>
    <name evidence="2" type="ORF">pipiens_014768</name>
</gene>
<feature type="compositionally biased region" description="Low complexity" evidence="1">
    <location>
        <begin position="53"/>
        <end position="72"/>
    </location>
</feature>
<proteinExistence type="predicted"/>
<feature type="compositionally biased region" description="Basic and acidic residues" evidence="1">
    <location>
        <begin position="73"/>
        <end position="89"/>
    </location>
</feature>
<evidence type="ECO:0000313" key="3">
    <source>
        <dbReference type="Proteomes" id="UP001562425"/>
    </source>
</evidence>
<organism evidence="2 3">
    <name type="scientific">Culex pipiens pipiens</name>
    <name type="common">Northern house mosquito</name>
    <dbReference type="NCBI Taxonomy" id="38569"/>
    <lineage>
        <taxon>Eukaryota</taxon>
        <taxon>Metazoa</taxon>
        <taxon>Ecdysozoa</taxon>
        <taxon>Arthropoda</taxon>
        <taxon>Hexapoda</taxon>
        <taxon>Insecta</taxon>
        <taxon>Pterygota</taxon>
        <taxon>Neoptera</taxon>
        <taxon>Endopterygota</taxon>
        <taxon>Diptera</taxon>
        <taxon>Nematocera</taxon>
        <taxon>Culicoidea</taxon>
        <taxon>Culicidae</taxon>
        <taxon>Culicinae</taxon>
        <taxon>Culicini</taxon>
        <taxon>Culex</taxon>
        <taxon>Culex</taxon>
    </lineage>
</organism>
<keyword evidence="3" id="KW-1185">Reference proteome</keyword>